<proteinExistence type="predicted"/>
<accession>A0A1X0RWV1</accession>
<evidence type="ECO:0000313" key="1">
    <source>
        <dbReference type="EMBL" id="ORE16378.1"/>
    </source>
</evidence>
<dbReference type="VEuPathDB" id="FungiDB:BCV72DRAFT_65106"/>
<organism evidence="1 2">
    <name type="scientific">Rhizopus microsporus</name>
    <dbReference type="NCBI Taxonomy" id="58291"/>
    <lineage>
        <taxon>Eukaryota</taxon>
        <taxon>Fungi</taxon>
        <taxon>Fungi incertae sedis</taxon>
        <taxon>Mucoromycota</taxon>
        <taxon>Mucoromycotina</taxon>
        <taxon>Mucoromycetes</taxon>
        <taxon>Mucorales</taxon>
        <taxon>Mucorineae</taxon>
        <taxon>Rhizopodaceae</taxon>
        <taxon>Rhizopus</taxon>
    </lineage>
</organism>
<reference evidence="1 2" key="1">
    <citation type="journal article" date="2016" name="Proc. Natl. Acad. Sci. U.S.A.">
        <title>Lipid metabolic changes in an early divergent fungus govern the establishment of a mutualistic symbiosis with endobacteria.</title>
        <authorList>
            <person name="Lastovetsky O.A."/>
            <person name="Gaspar M.L."/>
            <person name="Mondo S.J."/>
            <person name="LaButti K.M."/>
            <person name="Sandor L."/>
            <person name="Grigoriev I.V."/>
            <person name="Henry S.A."/>
            <person name="Pawlowska T.E."/>
        </authorList>
    </citation>
    <scope>NUCLEOTIDE SEQUENCE [LARGE SCALE GENOMIC DNA]</scope>
    <source>
        <strain evidence="1 2">ATCC 11559</strain>
    </source>
</reference>
<dbReference type="AlphaFoldDB" id="A0A1X0RWV1"/>
<protein>
    <submittedName>
        <fullName evidence="1">Uncharacterized protein</fullName>
    </submittedName>
</protein>
<evidence type="ECO:0000313" key="2">
    <source>
        <dbReference type="Proteomes" id="UP000242381"/>
    </source>
</evidence>
<dbReference type="Proteomes" id="UP000242381">
    <property type="component" value="Unassembled WGS sequence"/>
</dbReference>
<dbReference type="EMBL" id="KV921387">
    <property type="protein sequence ID" value="ORE16378.1"/>
    <property type="molecule type" value="Genomic_DNA"/>
</dbReference>
<name>A0A1X0RWV1_RHIZD</name>
<gene>
    <name evidence="1" type="ORF">BCV71DRAFT_271949</name>
</gene>
<sequence>MFYQGSDIESTAVCELLYFETPKQADQWLFLIKTFSIPFPELREWLRNYGQSLSKFDGLRLSKRNTRLLSHNSKVLFVSYRRKNKSRFEEDDCKKKPLVIFDDSLRNKDHVKFKDLRYGVSNKIYGQLKHRERLGELLLFDINEYKTSKVNMQLLLKSRPTEPEVRRSDVKKIHQVLKCNTYNIFWNQDVMATKNMLLIARSI</sequence>